<evidence type="ECO:0000313" key="3">
    <source>
        <dbReference type="Proteomes" id="UP000323257"/>
    </source>
</evidence>
<dbReference type="Proteomes" id="UP000323257">
    <property type="component" value="Unassembled WGS sequence"/>
</dbReference>
<organism evidence="2 3">
    <name type="scientific">Paenibacillus methanolicus</name>
    <dbReference type="NCBI Taxonomy" id="582686"/>
    <lineage>
        <taxon>Bacteria</taxon>
        <taxon>Bacillati</taxon>
        <taxon>Bacillota</taxon>
        <taxon>Bacilli</taxon>
        <taxon>Bacillales</taxon>
        <taxon>Paenibacillaceae</taxon>
        <taxon>Paenibacillus</taxon>
    </lineage>
</organism>
<gene>
    <name evidence="2" type="ORF">BCM02_111110</name>
</gene>
<dbReference type="PROSITE" id="PS51257">
    <property type="entry name" value="PROKAR_LIPOPROTEIN"/>
    <property type="match status" value="1"/>
</dbReference>
<evidence type="ECO:0000256" key="1">
    <source>
        <dbReference type="SAM" id="SignalP"/>
    </source>
</evidence>
<dbReference type="RefSeq" id="WP_148932170.1">
    <property type="nucleotide sequence ID" value="NZ_VNHS01000011.1"/>
</dbReference>
<proteinExistence type="predicted"/>
<keyword evidence="3" id="KW-1185">Reference proteome</keyword>
<sequence length="127" mass="13591">MRTRIVLLPLVLALALVSLTGCGPGATSGGASGDWSMAFVIWEGDKYKRVGIEGETILEVGDKLGEVTTYSDDEAKRVKRGDVISNFLPEGTGLYAIDGIDQMEAIAAKIEAEGRYMKLVNAGSYPY</sequence>
<dbReference type="AlphaFoldDB" id="A0A5S5BUF7"/>
<comment type="caution">
    <text evidence="2">The sequence shown here is derived from an EMBL/GenBank/DDBJ whole genome shotgun (WGS) entry which is preliminary data.</text>
</comment>
<dbReference type="OrthoDB" id="2357153at2"/>
<name>A0A5S5BUF7_9BACL</name>
<evidence type="ECO:0000313" key="2">
    <source>
        <dbReference type="EMBL" id="TYP70604.1"/>
    </source>
</evidence>
<dbReference type="EMBL" id="VNHS01000011">
    <property type="protein sequence ID" value="TYP70604.1"/>
    <property type="molecule type" value="Genomic_DNA"/>
</dbReference>
<keyword evidence="1" id="KW-0732">Signal</keyword>
<protein>
    <submittedName>
        <fullName evidence="2">Uncharacterized protein</fullName>
    </submittedName>
</protein>
<feature type="chain" id="PRO_5038774821" evidence="1">
    <location>
        <begin position="21"/>
        <end position="127"/>
    </location>
</feature>
<accession>A0A5S5BUF7</accession>
<feature type="signal peptide" evidence="1">
    <location>
        <begin position="1"/>
        <end position="20"/>
    </location>
</feature>
<reference evidence="2 3" key="1">
    <citation type="submission" date="2019-07" db="EMBL/GenBank/DDBJ databases">
        <title>Genomic Encyclopedia of Type Strains, Phase III (KMG-III): the genomes of soil and plant-associated and newly described type strains.</title>
        <authorList>
            <person name="Whitman W."/>
        </authorList>
    </citation>
    <scope>NUCLEOTIDE SEQUENCE [LARGE SCALE GENOMIC DNA]</scope>
    <source>
        <strain evidence="2 3">BL24</strain>
    </source>
</reference>